<accession>A0A1Y2I4P4</accession>
<keyword evidence="3" id="KW-1185">Reference proteome</keyword>
<evidence type="ECO:0000313" key="3">
    <source>
        <dbReference type="Proteomes" id="UP000193411"/>
    </source>
</evidence>
<reference evidence="2 3" key="1">
    <citation type="submission" date="2016-07" db="EMBL/GenBank/DDBJ databases">
        <title>Pervasive Adenine N6-methylation of Active Genes in Fungi.</title>
        <authorList>
            <consortium name="DOE Joint Genome Institute"/>
            <person name="Mondo S.J."/>
            <person name="Dannebaum R.O."/>
            <person name="Kuo R.C."/>
            <person name="Labutti K."/>
            <person name="Haridas S."/>
            <person name="Kuo A."/>
            <person name="Salamov A."/>
            <person name="Ahrendt S.R."/>
            <person name="Lipzen A."/>
            <person name="Sullivan W."/>
            <person name="Andreopoulos W.B."/>
            <person name="Clum A."/>
            <person name="Lindquist E."/>
            <person name="Daum C."/>
            <person name="Ramamoorthy G.K."/>
            <person name="Gryganskyi A."/>
            <person name="Culley D."/>
            <person name="Magnuson J.K."/>
            <person name="James T.Y."/>
            <person name="O'Malley M.A."/>
            <person name="Stajich J.E."/>
            <person name="Spatafora J.W."/>
            <person name="Visel A."/>
            <person name="Grigoriev I.V."/>
        </authorList>
    </citation>
    <scope>NUCLEOTIDE SEQUENCE [LARGE SCALE GENOMIC DNA]</scope>
    <source>
        <strain evidence="2 3">PL171</strain>
    </source>
</reference>
<name>A0A1Y2I4P4_9FUNG</name>
<comment type="caution">
    <text evidence="2">The sequence shown here is derived from an EMBL/GenBank/DDBJ whole genome shotgun (WGS) entry which is preliminary data.</text>
</comment>
<dbReference type="AlphaFoldDB" id="A0A1Y2I4P4"/>
<dbReference type="EMBL" id="MCFL01000003">
    <property type="protein sequence ID" value="ORZ40442.1"/>
    <property type="molecule type" value="Genomic_DNA"/>
</dbReference>
<sequence length="311" mass="34410">MASITSKFFQWSGSAFCLGPTLVWLVHAAVSSWALFRKSKRSYYYSAMCCIALLRLLGISINCFVVNLTDENAMANWLVVQAFVEWPASVGFSFLNAYRYSFLSSVAKGGTLLGPELILASNLLMAVNMVTFNVSMGLYTYSAIARLPLDRANFWFAFTNMYDAILNAYISGVFLLYLRAKGLQAAPQPKSSVAVPNSRSRIGLLALRRRREVQTGHECEDKNGGMRHGLKSLVQVDSILIPAECLAVIAGNALQVVSKDLDPMWSTYYAAEASLPIFHRFLITLNQIMLQSNSTANAQLDSHRASVSRSR</sequence>
<evidence type="ECO:0000256" key="1">
    <source>
        <dbReference type="SAM" id="Phobius"/>
    </source>
</evidence>
<feature type="transmembrane region" description="Helical" evidence="1">
    <location>
        <begin position="43"/>
        <end position="68"/>
    </location>
</feature>
<keyword evidence="1" id="KW-1133">Transmembrane helix</keyword>
<dbReference type="Proteomes" id="UP000193411">
    <property type="component" value="Unassembled WGS sequence"/>
</dbReference>
<gene>
    <name evidence="2" type="ORF">BCR44DRAFT_1425074</name>
</gene>
<keyword evidence="1" id="KW-0472">Membrane</keyword>
<evidence type="ECO:0000313" key="2">
    <source>
        <dbReference type="EMBL" id="ORZ40442.1"/>
    </source>
</evidence>
<organism evidence="2 3">
    <name type="scientific">Catenaria anguillulae PL171</name>
    <dbReference type="NCBI Taxonomy" id="765915"/>
    <lineage>
        <taxon>Eukaryota</taxon>
        <taxon>Fungi</taxon>
        <taxon>Fungi incertae sedis</taxon>
        <taxon>Blastocladiomycota</taxon>
        <taxon>Blastocladiomycetes</taxon>
        <taxon>Blastocladiales</taxon>
        <taxon>Catenariaceae</taxon>
        <taxon>Catenaria</taxon>
    </lineage>
</organism>
<feature type="transmembrane region" description="Helical" evidence="1">
    <location>
        <begin position="119"/>
        <end position="142"/>
    </location>
</feature>
<protein>
    <submittedName>
        <fullName evidence="2">Uncharacterized protein</fullName>
    </submittedName>
</protein>
<feature type="transmembrane region" description="Helical" evidence="1">
    <location>
        <begin position="74"/>
        <end position="98"/>
    </location>
</feature>
<proteinExistence type="predicted"/>
<feature type="transmembrane region" description="Helical" evidence="1">
    <location>
        <begin position="154"/>
        <end position="178"/>
    </location>
</feature>
<feature type="transmembrane region" description="Helical" evidence="1">
    <location>
        <begin position="12"/>
        <end position="36"/>
    </location>
</feature>
<keyword evidence="1" id="KW-0812">Transmembrane</keyword>